<protein>
    <submittedName>
        <fullName evidence="1">Uncharacterized protein</fullName>
    </submittedName>
</protein>
<evidence type="ECO:0000313" key="2">
    <source>
        <dbReference type="Proteomes" id="UP000006276"/>
    </source>
</evidence>
<sequence length="183" mass="21977">MSYKKITLKHNPSTEVFEYFKNRIINDFNAESIEDIKYFDFIINHLKLTLHQEHYLGISIFPTMLEKATLEENNATEYYAMKLLCSENLYANFVTLKDGSKIRIDILLDNILIARSNKGKFNFKPSQINNRSFELCDICEDSFDEYWENDKFFICKNCFNEFIQDENYFDKLLKMKREEILEF</sequence>
<dbReference type="KEGG" id="rag:B739_2100"/>
<organism evidence="1 2">
    <name type="scientific">Riemerella anatipestifer RA-CH-1</name>
    <dbReference type="NCBI Taxonomy" id="1228997"/>
    <lineage>
        <taxon>Bacteria</taxon>
        <taxon>Pseudomonadati</taxon>
        <taxon>Bacteroidota</taxon>
        <taxon>Flavobacteriia</taxon>
        <taxon>Flavobacteriales</taxon>
        <taxon>Weeksellaceae</taxon>
        <taxon>Riemerella</taxon>
    </lineage>
</organism>
<dbReference type="PATRIC" id="fig|1228997.3.peg.2102"/>
<name>J9RB95_RIEAN</name>
<evidence type="ECO:0000313" key="1">
    <source>
        <dbReference type="EMBL" id="AFR36682.1"/>
    </source>
</evidence>
<dbReference type="Proteomes" id="UP000006276">
    <property type="component" value="Chromosome"/>
</dbReference>
<accession>J9RB95</accession>
<keyword evidence="2" id="KW-1185">Reference proteome</keyword>
<dbReference type="HOGENOM" id="CLU_1474121_0_0_10"/>
<dbReference type="EMBL" id="CP003787">
    <property type="protein sequence ID" value="AFR36682.1"/>
    <property type="molecule type" value="Genomic_DNA"/>
</dbReference>
<gene>
    <name evidence="1" type="ORF">B739_2100</name>
</gene>
<dbReference type="AlphaFoldDB" id="J9RB95"/>
<dbReference type="RefSeq" id="WP_014938930.1">
    <property type="nucleotide sequence ID" value="NC_018609.1"/>
</dbReference>
<proteinExistence type="predicted"/>
<reference evidence="1 2" key="1">
    <citation type="submission" date="2012-09" db="EMBL/GenBank/DDBJ databases">
        <title>Riemerella anatipestifer vaccine strains.</title>
        <authorList>
            <person name="Chun C.A."/>
            <person name="Shu W.M."/>
            <person name="Kang Z.D."/>
            <person name="Jia W.X."/>
        </authorList>
    </citation>
    <scope>NUCLEOTIDE SEQUENCE [LARGE SCALE GENOMIC DNA]</scope>
    <source>
        <strain evidence="1 2">RA-CH-1</strain>
    </source>
</reference>